<dbReference type="Pfam" id="PF02129">
    <property type="entry name" value="Peptidase_S15"/>
    <property type="match status" value="1"/>
</dbReference>
<dbReference type="NCBIfam" id="TIGR00976">
    <property type="entry name" value="CocE_NonD"/>
    <property type="match status" value="1"/>
</dbReference>
<dbReference type="PANTHER" id="PTHR43056:SF10">
    <property type="entry name" value="COCE_NOND FAMILY, PUTATIVE (AFU_ORTHOLOGUE AFUA_7G00600)-RELATED"/>
    <property type="match status" value="1"/>
</dbReference>
<evidence type="ECO:0000259" key="2">
    <source>
        <dbReference type="SMART" id="SM00939"/>
    </source>
</evidence>
<dbReference type="InterPro" id="IPR005674">
    <property type="entry name" value="CocE/Ser_esterase"/>
</dbReference>
<dbReference type="SUPFAM" id="SSF53474">
    <property type="entry name" value="alpha/beta-Hydrolases"/>
    <property type="match status" value="1"/>
</dbReference>
<dbReference type="PANTHER" id="PTHR43056">
    <property type="entry name" value="PEPTIDASE S9 PROLYL OLIGOPEPTIDASE"/>
    <property type="match status" value="1"/>
</dbReference>
<dbReference type="InterPro" id="IPR008979">
    <property type="entry name" value="Galactose-bd-like_sf"/>
</dbReference>
<evidence type="ECO:0000313" key="3">
    <source>
        <dbReference type="EMBL" id="SES34101.1"/>
    </source>
</evidence>
<dbReference type="EMBL" id="FOGU01000011">
    <property type="protein sequence ID" value="SES34101.1"/>
    <property type="molecule type" value="Genomic_DNA"/>
</dbReference>
<dbReference type="STRING" id="641238.SAMN04490244_11152"/>
<accession>A0A1H9WJU8</accession>
<dbReference type="Gene3D" id="3.40.50.1820">
    <property type="entry name" value="alpha/beta hydrolase"/>
    <property type="match status" value="1"/>
</dbReference>
<gene>
    <name evidence="3" type="ORF">SAMN04490244_11152</name>
</gene>
<dbReference type="Proteomes" id="UP000198885">
    <property type="component" value="Unassembled WGS sequence"/>
</dbReference>
<reference evidence="3 4" key="1">
    <citation type="submission" date="2016-10" db="EMBL/GenBank/DDBJ databases">
        <authorList>
            <person name="de Groot N.N."/>
        </authorList>
    </citation>
    <scope>NUCLEOTIDE SEQUENCE [LARGE SCALE GENOMIC DNA]</scope>
    <source>
        <strain evidence="3 4">DSM 23042</strain>
    </source>
</reference>
<dbReference type="Pfam" id="PF08530">
    <property type="entry name" value="PepX_C"/>
    <property type="match status" value="1"/>
</dbReference>
<keyword evidence="4" id="KW-1185">Reference proteome</keyword>
<dbReference type="InterPro" id="IPR029058">
    <property type="entry name" value="AB_hydrolase_fold"/>
</dbReference>
<dbReference type="SMART" id="SM00939">
    <property type="entry name" value="PepX_C"/>
    <property type="match status" value="1"/>
</dbReference>
<sequence>MKIDHTLPAEIREIVHTEIPMPDGTRLAARIWMPVDAETRPVPAILEYIPYRKNDKTLERDHARAPWLAARGYAYVRVDLRGTGESEGVMTDEYTELELQDGCDAIAWIADQAWCDGGVGIVGISWGGFNGLQIAALRPPALKAVVTICSTDDRYADDIHYMGGTMLSDQLSWASVMFGINTLPPDPAHVGDRWRKMWHDRLDGSGLWLKTWLEHQTRDTYWKHGSICEDYADVEVPVYAVSGWADGYCRAVFRLVQNLRGPAKGIVGPWSHKYPHLGEPGPAIDWLSEEARWWDQWLKGEDTGIMEEPALRLFLQDHAEPRSHYVERAGRWITEPAWPSPNISPVSYALGADGRLSVDGDLPDRPLQICSPLWVGLQGGKWCSYAHPGDQPGDQRRDDAGSLVFETEPLEAPVEMVGDARLTLTFAVDRPVAQVAVRLGDVAPDGAVTRISYGLMNLTHRNGHDAPEELVPGEVYTVKVPLKHVAQHFRRGHRIRLSVSTVYFPIAWPSPELVTMTVHPGRSSLSLPVRADDGATVAEFGPPRIAPPLELTHEVPPAAEWTVIEDRDTGRVTVEILDHEGGAEIDRHAFYHLSEGRETYSYLPGDLSSVRGKVTWTHEMRREDWTVKTITETTLFGTVTDFHVEARQRAWEGEELVSDLSWSETLPRQLV</sequence>
<dbReference type="InterPro" id="IPR050585">
    <property type="entry name" value="Xaa-Pro_dipeptidyl-ppase/CocE"/>
</dbReference>
<protein>
    <recommendedName>
        <fullName evidence="2">Xaa-Pro dipeptidyl-peptidase C-terminal domain-containing protein</fullName>
    </recommendedName>
</protein>
<dbReference type="AlphaFoldDB" id="A0A1H9WJU8"/>
<dbReference type="RefSeq" id="WP_092695651.1">
    <property type="nucleotide sequence ID" value="NZ_FOGU01000011.1"/>
</dbReference>
<proteinExistence type="predicted"/>
<dbReference type="InterPro" id="IPR000383">
    <property type="entry name" value="Xaa-Pro-like_dom"/>
</dbReference>
<feature type="domain" description="Xaa-Pro dipeptidyl-peptidase C-terminal" evidence="2">
    <location>
        <begin position="291"/>
        <end position="546"/>
    </location>
</feature>
<dbReference type="InterPro" id="IPR013736">
    <property type="entry name" value="Xaa-Pro_dipept_C"/>
</dbReference>
<organism evidence="3 4">
    <name type="scientific">Tranquillimonas rosea</name>
    <dbReference type="NCBI Taxonomy" id="641238"/>
    <lineage>
        <taxon>Bacteria</taxon>
        <taxon>Pseudomonadati</taxon>
        <taxon>Pseudomonadota</taxon>
        <taxon>Alphaproteobacteria</taxon>
        <taxon>Rhodobacterales</taxon>
        <taxon>Roseobacteraceae</taxon>
        <taxon>Tranquillimonas</taxon>
    </lineage>
</organism>
<evidence type="ECO:0000313" key="4">
    <source>
        <dbReference type="Proteomes" id="UP000198885"/>
    </source>
</evidence>
<keyword evidence="1" id="KW-0378">Hydrolase</keyword>
<dbReference type="OrthoDB" id="9806163at2"/>
<dbReference type="SUPFAM" id="SSF49785">
    <property type="entry name" value="Galactose-binding domain-like"/>
    <property type="match status" value="1"/>
</dbReference>
<dbReference type="GO" id="GO:0008239">
    <property type="term" value="F:dipeptidyl-peptidase activity"/>
    <property type="evidence" value="ECO:0007669"/>
    <property type="project" value="InterPro"/>
</dbReference>
<name>A0A1H9WJU8_9RHOB</name>
<evidence type="ECO:0000256" key="1">
    <source>
        <dbReference type="ARBA" id="ARBA00022801"/>
    </source>
</evidence>
<dbReference type="Gene3D" id="2.60.120.260">
    <property type="entry name" value="Galactose-binding domain-like"/>
    <property type="match status" value="1"/>
</dbReference>
<dbReference type="Gene3D" id="1.10.3020.10">
    <property type="entry name" value="alpha-amino acid ester hydrolase ( Helical cap domain)"/>
    <property type="match status" value="1"/>
</dbReference>